<keyword evidence="2" id="KW-1185">Reference proteome</keyword>
<evidence type="ECO:0000313" key="2">
    <source>
        <dbReference type="Proteomes" id="UP000005666"/>
    </source>
</evidence>
<gene>
    <name evidence="1" type="primary">TPHA0B00140</name>
    <name evidence="1" type="ordered locus">TPHA_0B00140</name>
</gene>
<dbReference type="AlphaFoldDB" id="G8BQ89"/>
<reference evidence="1 2" key="1">
    <citation type="journal article" date="2011" name="Proc. Natl. Acad. Sci. U.S.A.">
        <title>Evolutionary erosion of yeast sex chromosomes by mating-type switching accidents.</title>
        <authorList>
            <person name="Gordon J.L."/>
            <person name="Armisen D."/>
            <person name="Proux-Wera E."/>
            <person name="Oheigeartaigh S.S."/>
            <person name="Byrne K.P."/>
            <person name="Wolfe K.H."/>
        </authorList>
    </citation>
    <scope>NUCLEOTIDE SEQUENCE [LARGE SCALE GENOMIC DNA]</scope>
    <source>
        <strain evidence="2">ATCC 24235 / CBS 4417 / NBRC 1672 / NRRL Y-8282 / UCD 70-5</strain>
    </source>
</reference>
<organism evidence="1 2">
    <name type="scientific">Tetrapisispora phaffii (strain ATCC 24235 / CBS 4417 / NBRC 1672 / NRRL Y-8282 / UCD 70-5)</name>
    <name type="common">Yeast</name>
    <name type="synonym">Fabospora phaffii</name>
    <dbReference type="NCBI Taxonomy" id="1071381"/>
    <lineage>
        <taxon>Eukaryota</taxon>
        <taxon>Fungi</taxon>
        <taxon>Dikarya</taxon>
        <taxon>Ascomycota</taxon>
        <taxon>Saccharomycotina</taxon>
        <taxon>Saccharomycetes</taxon>
        <taxon>Saccharomycetales</taxon>
        <taxon>Saccharomycetaceae</taxon>
        <taxon>Tetrapisispora</taxon>
    </lineage>
</organism>
<sequence length="304" mass="35735">MFISIISYGPWSIKGSSTKYSKELVYGEIDDSQLSTIFYQLGINYNERSFTKRIPSAINFMLEQFRAETKVIIAIGKQNTSTLIILAPCWINSKKKNSVLNIDLEEVNRVTVSKINAMETYAPTIFPDSMEMGTLTQQNNYVTEIRNINFVTIRSLKKYYPIMYINCSKKDITLSMEHSKYCTQFFDGLMKHSPFKYVSLLRYPIQYEMKMDGVVRREKIIKFSSNEHRLGNIVLMCRNRSQNRYEIISQSENVYLKEEYIKRVGDYRYYRTIGTLTAASRPEDDDWRFEKFAQLPTYYEAMTT</sequence>
<name>G8BQ89_TETPH</name>
<dbReference type="KEGG" id="tpf:TPHA_0B00140"/>
<dbReference type="RefSeq" id="XP_003684120.1">
    <property type="nucleotide sequence ID" value="XM_003684072.1"/>
</dbReference>
<protein>
    <submittedName>
        <fullName evidence="1">Uncharacterized protein</fullName>
    </submittedName>
</protein>
<accession>G8BQ89</accession>
<dbReference type="GeneID" id="11535009"/>
<proteinExistence type="predicted"/>
<dbReference type="HOGENOM" id="CLU_080236_0_0_1"/>
<evidence type="ECO:0000313" key="1">
    <source>
        <dbReference type="EMBL" id="CCE61686.1"/>
    </source>
</evidence>
<dbReference type="EMBL" id="HE612857">
    <property type="protein sequence ID" value="CCE61686.1"/>
    <property type="molecule type" value="Genomic_DNA"/>
</dbReference>
<dbReference type="Proteomes" id="UP000005666">
    <property type="component" value="Chromosome 2"/>
</dbReference>